<reference evidence="1 2" key="1">
    <citation type="submission" date="2017-11" db="EMBL/GenBank/DDBJ databases">
        <title>De-novo sequencing of pomegranate (Punica granatum L.) genome.</title>
        <authorList>
            <person name="Akparov Z."/>
            <person name="Amiraslanov A."/>
            <person name="Hajiyeva S."/>
            <person name="Abbasov M."/>
            <person name="Kaur K."/>
            <person name="Hamwieh A."/>
            <person name="Solovyev V."/>
            <person name="Salamov A."/>
            <person name="Braich B."/>
            <person name="Kosarev P."/>
            <person name="Mahmoud A."/>
            <person name="Hajiyev E."/>
            <person name="Babayeva S."/>
            <person name="Izzatullayeva V."/>
            <person name="Mammadov A."/>
            <person name="Mammadov A."/>
            <person name="Sharifova S."/>
            <person name="Ojaghi J."/>
            <person name="Eynullazada K."/>
            <person name="Bayramov B."/>
            <person name="Abdulazimova A."/>
            <person name="Shahmuradov I."/>
        </authorList>
    </citation>
    <scope>NUCLEOTIDE SEQUENCE [LARGE SCALE GENOMIC DNA]</scope>
    <source>
        <strain evidence="2">cv. AG2017</strain>
        <tissue evidence="1">Leaf</tissue>
    </source>
</reference>
<name>A0A2I0JWA5_PUNGR</name>
<evidence type="ECO:0000313" key="2">
    <source>
        <dbReference type="Proteomes" id="UP000233551"/>
    </source>
</evidence>
<keyword evidence="2" id="KW-1185">Reference proteome</keyword>
<evidence type="ECO:0000313" key="1">
    <source>
        <dbReference type="EMBL" id="PKI60565.1"/>
    </source>
</evidence>
<dbReference type="Proteomes" id="UP000233551">
    <property type="component" value="Unassembled WGS sequence"/>
</dbReference>
<proteinExistence type="predicted"/>
<accession>A0A2I0JWA5</accession>
<sequence>MERGVGELEIEESEKWRESCIDCLVELWLVGTLSEGVLGPPYHCAEINKVFRLLEGLGDKYESIKMTMLRPPSPSYANVVGQLQSYELRNKKFVSAVLPAHSVAFEVKTQWEIEIPVEVEAPLEAGTHSIVEDALRSIRTRIRPDRINLVQTSRGFLHVRFASGTNILHCDATIGSRIAINLLMLLKLWLLSIYLTRLMRNGTPTPEPIFMPPKVQVN</sequence>
<gene>
    <name evidence="1" type="ORF">CRG98_019041</name>
</gene>
<protein>
    <submittedName>
        <fullName evidence="1">Uncharacterized protein</fullName>
    </submittedName>
</protein>
<comment type="caution">
    <text evidence="1">The sequence shown here is derived from an EMBL/GenBank/DDBJ whole genome shotgun (WGS) entry which is preliminary data.</text>
</comment>
<dbReference type="EMBL" id="PGOL01001146">
    <property type="protein sequence ID" value="PKI60565.1"/>
    <property type="molecule type" value="Genomic_DNA"/>
</dbReference>
<organism evidence="1 2">
    <name type="scientific">Punica granatum</name>
    <name type="common">Pomegranate</name>
    <dbReference type="NCBI Taxonomy" id="22663"/>
    <lineage>
        <taxon>Eukaryota</taxon>
        <taxon>Viridiplantae</taxon>
        <taxon>Streptophyta</taxon>
        <taxon>Embryophyta</taxon>
        <taxon>Tracheophyta</taxon>
        <taxon>Spermatophyta</taxon>
        <taxon>Magnoliopsida</taxon>
        <taxon>eudicotyledons</taxon>
        <taxon>Gunneridae</taxon>
        <taxon>Pentapetalae</taxon>
        <taxon>rosids</taxon>
        <taxon>malvids</taxon>
        <taxon>Myrtales</taxon>
        <taxon>Lythraceae</taxon>
        <taxon>Punica</taxon>
    </lineage>
</organism>
<dbReference type="AlphaFoldDB" id="A0A2I0JWA5"/>